<comment type="subcellular location">
    <subcellularLocation>
        <location evidence="1 9">Secreted</location>
        <location evidence="1 9">Extracellular space</location>
        <location evidence="1 9">Extracellular matrix</location>
    </subcellularLocation>
</comment>
<dbReference type="InterPro" id="IPR043158">
    <property type="entry name" value="Wnt_C"/>
</dbReference>
<dbReference type="PRINTS" id="PR01349">
    <property type="entry name" value="WNTPROTEIN"/>
</dbReference>
<dbReference type="CDD" id="cd13113">
    <property type="entry name" value="Wnt"/>
    <property type="match status" value="1"/>
</dbReference>
<accession>A0A0X3PZ56</accession>
<dbReference type="SMART" id="SM00097">
    <property type="entry name" value="WNT1"/>
    <property type="match status" value="1"/>
</dbReference>
<evidence type="ECO:0000256" key="3">
    <source>
        <dbReference type="ARBA" id="ARBA00022473"/>
    </source>
</evidence>
<keyword evidence="6 9" id="KW-0879">Wnt signaling pathway</keyword>
<dbReference type="GO" id="GO:0045165">
    <property type="term" value="P:cell fate commitment"/>
    <property type="evidence" value="ECO:0007669"/>
    <property type="project" value="TreeGrafter"/>
</dbReference>
<feature type="region of interest" description="Disordered" evidence="10">
    <location>
        <begin position="470"/>
        <end position="515"/>
    </location>
</feature>
<proteinExistence type="inferred from homology"/>
<dbReference type="GO" id="GO:0005125">
    <property type="term" value="F:cytokine activity"/>
    <property type="evidence" value="ECO:0007669"/>
    <property type="project" value="TreeGrafter"/>
</dbReference>
<dbReference type="GO" id="GO:0030182">
    <property type="term" value="P:neuron differentiation"/>
    <property type="evidence" value="ECO:0007669"/>
    <property type="project" value="TreeGrafter"/>
</dbReference>
<dbReference type="PANTHER" id="PTHR12027">
    <property type="entry name" value="WNT RELATED"/>
    <property type="match status" value="1"/>
</dbReference>
<dbReference type="PROSITE" id="PS00246">
    <property type="entry name" value="WNT1"/>
    <property type="match status" value="1"/>
</dbReference>
<evidence type="ECO:0000256" key="9">
    <source>
        <dbReference type="RuleBase" id="RU003500"/>
    </source>
</evidence>
<evidence type="ECO:0000256" key="8">
    <source>
        <dbReference type="ARBA" id="ARBA00023288"/>
    </source>
</evidence>
<feature type="compositionally biased region" description="Polar residues" evidence="10">
    <location>
        <begin position="470"/>
        <end position="481"/>
    </location>
</feature>
<keyword evidence="3 9" id="KW-0217">Developmental protein</keyword>
<evidence type="ECO:0000256" key="5">
    <source>
        <dbReference type="ARBA" id="ARBA00022530"/>
    </source>
</evidence>
<dbReference type="AlphaFoldDB" id="A0A0X3PZ56"/>
<evidence type="ECO:0000256" key="7">
    <source>
        <dbReference type="ARBA" id="ARBA00023157"/>
    </source>
</evidence>
<evidence type="ECO:0000256" key="1">
    <source>
        <dbReference type="ARBA" id="ARBA00004498"/>
    </source>
</evidence>
<dbReference type="PANTHER" id="PTHR12027:SF91">
    <property type="entry name" value="PROTO-ONCOGENE WNT-1"/>
    <property type="match status" value="1"/>
</dbReference>
<keyword evidence="4" id="KW-0964">Secreted</keyword>
<keyword evidence="8" id="KW-0449">Lipoprotein</keyword>
<feature type="region of interest" description="Disordered" evidence="10">
    <location>
        <begin position="120"/>
        <end position="165"/>
    </location>
</feature>
<feature type="region of interest" description="Disordered" evidence="10">
    <location>
        <begin position="64"/>
        <end position="94"/>
    </location>
</feature>
<dbReference type="InterPro" id="IPR018161">
    <property type="entry name" value="Wnt_CS"/>
</dbReference>
<evidence type="ECO:0000313" key="11">
    <source>
        <dbReference type="EMBL" id="JAP56798.1"/>
    </source>
</evidence>
<gene>
    <name evidence="11" type="primary">WNT1</name>
    <name evidence="11" type="ORF">TR88764</name>
</gene>
<dbReference type="GO" id="GO:0060070">
    <property type="term" value="P:canonical Wnt signaling pathway"/>
    <property type="evidence" value="ECO:0007669"/>
    <property type="project" value="TreeGrafter"/>
</dbReference>
<evidence type="ECO:0000256" key="6">
    <source>
        <dbReference type="ARBA" id="ARBA00022687"/>
    </source>
</evidence>
<dbReference type="GO" id="GO:0005109">
    <property type="term" value="F:frizzled binding"/>
    <property type="evidence" value="ECO:0007669"/>
    <property type="project" value="TreeGrafter"/>
</dbReference>
<comment type="similarity">
    <text evidence="2 9">Belongs to the Wnt family.</text>
</comment>
<name>A0A0X3PZ56_SCHSO</name>
<dbReference type="FunFam" id="3.30.2460.20:FF:000001">
    <property type="entry name" value="Wnt homolog"/>
    <property type="match status" value="1"/>
</dbReference>
<dbReference type="EMBL" id="GEEE01006427">
    <property type="protein sequence ID" value="JAP56798.1"/>
    <property type="molecule type" value="Transcribed_RNA"/>
</dbReference>
<sequence length="637" mass="72531">ATAGPAVLHKGYLNSVVPWRRQKKSEQTVLANMTVGTFHLHLPLLISFTCCALTFGQIRPEELVPAPSQRSQNETSRLRAGGTAPRNPPLYPSHRAWVNPMAGRGADAVAVGESFGPSEWLSDSAGSRRRTKTKRFVSSSNGKASPENRHGGGEHSAAQNNVDHKVDRSNTRRWWLDSLLKLLYTHPLQLTKYVRQISIPLSKVREFEVATPRFPKPSFTGDPSPNLPIFNQLWAAQKLRSLLSSYRKLLSPKQWKAFLHKTPSADYYGSESTRAEPEVNLELLEAAVTGVRTAVAECRYQFRNERWNCSQITDTDNSNNALFGNVLMKGIPETAFVYSLVSAGLVRGVAEACLTNIRNCPCNNRGRTETEAGWQWEGCDHNIHYGRRFTRNLLDQMENGFHIRFLMNLHNYRVGRRVVSQNMQRYCRCHGTSGSCTMKTCYRQTPTMRTIGNQLKLMYQEASQVIRDNTIPDSWGQNSRPTDIGGPVIQLNRWNPRRQREVSSNPPLYWSPQRHRQRYPRPSLIKVKHTTASSPSSHVFPRSPRDLRPSTQELVYFERPPEDLFCNANPHLHLTGTFDRECNSSVTGPQNCRSLCCGRGFRTQHYYSLENCDCKFFWCCRVECRKCLVLKKVETCL</sequence>
<comment type="function">
    <text evidence="9">Ligand for members of the frizzled family of seven transmembrane receptors.</text>
</comment>
<reference evidence="11" key="1">
    <citation type="submission" date="2016-01" db="EMBL/GenBank/DDBJ databases">
        <title>Reference transcriptome for the parasite Schistocephalus solidus: insights into the molecular evolution of parasitism.</title>
        <authorList>
            <person name="Hebert F.O."/>
            <person name="Grambauer S."/>
            <person name="Barber I."/>
            <person name="Landry C.R."/>
            <person name="Aubin-Horth N."/>
        </authorList>
    </citation>
    <scope>NUCLEOTIDE SEQUENCE</scope>
</reference>
<keyword evidence="7" id="KW-1015">Disulfide bond</keyword>
<evidence type="ECO:0000256" key="10">
    <source>
        <dbReference type="SAM" id="MobiDB-lite"/>
    </source>
</evidence>
<evidence type="ECO:0000256" key="4">
    <source>
        <dbReference type="ARBA" id="ARBA00022525"/>
    </source>
</evidence>
<protein>
    <recommendedName>
        <fullName evidence="9">Protein Wnt</fullName>
    </recommendedName>
</protein>
<dbReference type="InterPro" id="IPR005817">
    <property type="entry name" value="Wnt"/>
</dbReference>
<keyword evidence="5" id="KW-0272">Extracellular matrix</keyword>
<dbReference type="Gene3D" id="3.30.2460.20">
    <property type="match status" value="1"/>
</dbReference>
<dbReference type="Pfam" id="PF00110">
    <property type="entry name" value="wnt"/>
    <property type="match status" value="1"/>
</dbReference>
<feature type="non-terminal residue" evidence="11">
    <location>
        <position position="1"/>
    </location>
</feature>
<dbReference type="GO" id="GO:0005615">
    <property type="term" value="C:extracellular space"/>
    <property type="evidence" value="ECO:0007669"/>
    <property type="project" value="TreeGrafter"/>
</dbReference>
<evidence type="ECO:0000256" key="2">
    <source>
        <dbReference type="ARBA" id="ARBA00005683"/>
    </source>
</evidence>
<organism evidence="11">
    <name type="scientific">Schistocephalus solidus</name>
    <name type="common">Tapeworm</name>
    <dbReference type="NCBI Taxonomy" id="70667"/>
    <lineage>
        <taxon>Eukaryota</taxon>
        <taxon>Metazoa</taxon>
        <taxon>Spiralia</taxon>
        <taxon>Lophotrochozoa</taxon>
        <taxon>Platyhelminthes</taxon>
        <taxon>Cestoda</taxon>
        <taxon>Eucestoda</taxon>
        <taxon>Diphyllobothriidea</taxon>
        <taxon>Diphyllobothriidae</taxon>
        <taxon>Schistocephalus</taxon>
    </lineage>
</organism>